<dbReference type="EMBL" id="SRLO01000598">
    <property type="protein sequence ID" value="TNN51012.1"/>
    <property type="molecule type" value="Genomic_DNA"/>
</dbReference>
<evidence type="ECO:0000313" key="3">
    <source>
        <dbReference type="Proteomes" id="UP000314294"/>
    </source>
</evidence>
<sequence length="59" mass="6103">MAEGSGPRALVITCESQRKEEKNLSSSSSSSSSSSGPSGALSSDTFPVQEHVSDREKTA</sequence>
<comment type="caution">
    <text evidence="2">The sequence shown here is derived from an EMBL/GenBank/DDBJ whole genome shotgun (WGS) entry which is preliminary data.</text>
</comment>
<dbReference type="Proteomes" id="UP000314294">
    <property type="component" value="Unassembled WGS sequence"/>
</dbReference>
<keyword evidence="3" id="KW-1185">Reference proteome</keyword>
<evidence type="ECO:0000313" key="2">
    <source>
        <dbReference type="EMBL" id="TNN51012.1"/>
    </source>
</evidence>
<feature type="compositionally biased region" description="Low complexity" evidence="1">
    <location>
        <begin position="24"/>
        <end position="43"/>
    </location>
</feature>
<accession>A0A4Z2GEB0</accession>
<reference evidence="2 3" key="1">
    <citation type="submission" date="2019-03" db="EMBL/GenBank/DDBJ databases">
        <title>First draft genome of Liparis tanakae, snailfish: a comprehensive survey of snailfish specific genes.</title>
        <authorList>
            <person name="Kim W."/>
            <person name="Song I."/>
            <person name="Jeong J.-H."/>
            <person name="Kim D."/>
            <person name="Kim S."/>
            <person name="Ryu S."/>
            <person name="Song J.Y."/>
            <person name="Lee S.K."/>
        </authorList>
    </citation>
    <scope>NUCLEOTIDE SEQUENCE [LARGE SCALE GENOMIC DNA]</scope>
    <source>
        <tissue evidence="2">Muscle</tissue>
    </source>
</reference>
<evidence type="ECO:0000256" key="1">
    <source>
        <dbReference type="SAM" id="MobiDB-lite"/>
    </source>
</evidence>
<protein>
    <submittedName>
        <fullName evidence="2">Uncharacterized protein</fullName>
    </submittedName>
</protein>
<gene>
    <name evidence="2" type="ORF">EYF80_038814</name>
</gene>
<dbReference type="AlphaFoldDB" id="A0A4Z2GEB0"/>
<proteinExistence type="predicted"/>
<organism evidence="2 3">
    <name type="scientific">Liparis tanakae</name>
    <name type="common">Tanaka's snailfish</name>
    <dbReference type="NCBI Taxonomy" id="230148"/>
    <lineage>
        <taxon>Eukaryota</taxon>
        <taxon>Metazoa</taxon>
        <taxon>Chordata</taxon>
        <taxon>Craniata</taxon>
        <taxon>Vertebrata</taxon>
        <taxon>Euteleostomi</taxon>
        <taxon>Actinopterygii</taxon>
        <taxon>Neopterygii</taxon>
        <taxon>Teleostei</taxon>
        <taxon>Neoteleostei</taxon>
        <taxon>Acanthomorphata</taxon>
        <taxon>Eupercaria</taxon>
        <taxon>Perciformes</taxon>
        <taxon>Cottioidei</taxon>
        <taxon>Cottales</taxon>
        <taxon>Liparidae</taxon>
        <taxon>Liparis</taxon>
    </lineage>
</organism>
<feature type="region of interest" description="Disordered" evidence="1">
    <location>
        <begin position="1"/>
        <end position="59"/>
    </location>
</feature>
<name>A0A4Z2GEB0_9TELE</name>